<evidence type="ECO:0000256" key="3">
    <source>
        <dbReference type="ARBA" id="ARBA00011233"/>
    </source>
</evidence>
<dbReference type="Gene3D" id="3.20.20.70">
    <property type="entry name" value="Aldolase class I"/>
    <property type="match status" value="1"/>
</dbReference>
<dbReference type="Proteomes" id="UP001519272">
    <property type="component" value="Unassembled WGS sequence"/>
</dbReference>
<dbReference type="GO" id="GO:0106009">
    <property type="term" value="F:(4S)-4-hydroxy-2-oxoglutarate aldolase activity"/>
    <property type="evidence" value="ECO:0007669"/>
    <property type="project" value="UniProtKB-EC"/>
</dbReference>
<keyword evidence="7" id="KW-1185">Reference proteome</keyword>
<dbReference type="Pfam" id="PF01081">
    <property type="entry name" value="Aldolase"/>
    <property type="match status" value="1"/>
</dbReference>
<evidence type="ECO:0000256" key="5">
    <source>
        <dbReference type="ARBA" id="ARBA00023277"/>
    </source>
</evidence>
<dbReference type="EC" id="4.1.3.42" evidence="6"/>
<gene>
    <name evidence="6" type="ORF">J2Z32_002198</name>
</gene>
<dbReference type="PANTHER" id="PTHR30246">
    <property type="entry name" value="2-KETO-3-DEOXY-6-PHOSPHOGLUCONATE ALDOLASE"/>
    <property type="match status" value="1"/>
</dbReference>
<organism evidence="6 7">
    <name type="scientific">Paenibacillus turicensis</name>
    <dbReference type="NCBI Taxonomy" id="160487"/>
    <lineage>
        <taxon>Bacteria</taxon>
        <taxon>Bacillati</taxon>
        <taxon>Bacillota</taxon>
        <taxon>Bacilli</taxon>
        <taxon>Bacillales</taxon>
        <taxon>Paenibacillaceae</taxon>
        <taxon>Paenibacillus</taxon>
    </lineage>
</organism>
<dbReference type="RefSeq" id="WP_210089198.1">
    <property type="nucleotide sequence ID" value="NZ_JAGGKG010000009.1"/>
</dbReference>
<comment type="pathway">
    <text evidence="1">Carbohydrate acid metabolism.</text>
</comment>
<dbReference type="EC" id="4.1.2.14" evidence="6"/>
<evidence type="ECO:0000256" key="1">
    <source>
        <dbReference type="ARBA" id="ARBA00004761"/>
    </source>
</evidence>
<comment type="similarity">
    <text evidence="2">Belongs to the KHG/KDPG aldolase family.</text>
</comment>
<evidence type="ECO:0000313" key="6">
    <source>
        <dbReference type="EMBL" id="MBP1905568.1"/>
    </source>
</evidence>
<accession>A0ABS4FSK9</accession>
<comment type="caution">
    <text evidence="6">The sequence shown here is derived from an EMBL/GenBank/DDBJ whole genome shotgun (WGS) entry which is preliminary data.</text>
</comment>
<evidence type="ECO:0000313" key="7">
    <source>
        <dbReference type="Proteomes" id="UP001519272"/>
    </source>
</evidence>
<dbReference type="InterPro" id="IPR013785">
    <property type="entry name" value="Aldolase_TIM"/>
</dbReference>
<dbReference type="EMBL" id="JAGGKG010000009">
    <property type="protein sequence ID" value="MBP1905568.1"/>
    <property type="molecule type" value="Genomic_DNA"/>
</dbReference>
<comment type="subunit">
    <text evidence="3">Homotrimer.</text>
</comment>
<dbReference type="PANTHER" id="PTHR30246:SF1">
    <property type="entry name" value="2-DEHYDRO-3-DEOXY-6-PHOSPHOGALACTONATE ALDOLASE-RELATED"/>
    <property type="match status" value="1"/>
</dbReference>
<dbReference type="InterPro" id="IPR000887">
    <property type="entry name" value="Aldlse_KDPG_KHG"/>
</dbReference>
<protein>
    <submittedName>
        <fullName evidence="6">2-dehydro-3-deoxyphosphogluconate aldolase/(4S)-4-hydroxy-2-oxoglutarate aldolase</fullName>
        <ecNumber evidence="6">4.1.2.14</ecNumber>
        <ecNumber evidence="6">4.1.3.42</ecNumber>
    </submittedName>
</protein>
<evidence type="ECO:0000256" key="4">
    <source>
        <dbReference type="ARBA" id="ARBA00023239"/>
    </source>
</evidence>
<dbReference type="GO" id="GO:0008675">
    <property type="term" value="F:2-dehydro-3-deoxy-phosphogluconate aldolase activity"/>
    <property type="evidence" value="ECO:0007669"/>
    <property type="project" value="UniProtKB-EC"/>
</dbReference>
<name>A0ABS4FSK9_9BACL</name>
<keyword evidence="5" id="KW-0119">Carbohydrate metabolism</keyword>
<dbReference type="CDD" id="cd00452">
    <property type="entry name" value="KDPG_aldolase"/>
    <property type="match status" value="1"/>
</dbReference>
<reference evidence="6 7" key="1">
    <citation type="submission" date="2021-03" db="EMBL/GenBank/DDBJ databases">
        <title>Genomic Encyclopedia of Type Strains, Phase IV (KMG-IV): sequencing the most valuable type-strain genomes for metagenomic binning, comparative biology and taxonomic classification.</title>
        <authorList>
            <person name="Goeker M."/>
        </authorList>
    </citation>
    <scope>NUCLEOTIDE SEQUENCE [LARGE SCALE GENOMIC DNA]</scope>
    <source>
        <strain evidence="6 7">DSM 14349</strain>
    </source>
</reference>
<dbReference type="SUPFAM" id="SSF51569">
    <property type="entry name" value="Aldolase"/>
    <property type="match status" value="1"/>
</dbReference>
<sequence>MIKPDVEKRIIETGAMAIVRVETIERGLEIAEACLEGGVDVLEISYTLPNAGEVIKAINDKFKDQILVGAGTVLDSETARLAILAGAKFIIAPTLSSEVAVMCNRYRIPYGPGCTTVSEMVQALELGASFVKAFPISNFYGPSLVNVVKTPMPYMPVMASGGVTLDNLAEWIKNGVDSVGLGGLLTKGSKAEITENARKITDIIKATRAAM</sequence>
<proteinExistence type="inferred from homology"/>
<keyword evidence="4 6" id="KW-0456">Lyase</keyword>
<evidence type="ECO:0000256" key="2">
    <source>
        <dbReference type="ARBA" id="ARBA00006906"/>
    </source>
</evidence>